<evidence type="ECO:0000313" key="3">
    <source>
        <dbReference type="EMBL" id="WNC68440.1"/>
    </source>
</evidence>
<evidence type="ECO:0000259" key="2">
    <source>
        <dbReference type="Pfam" id="PF07589"/>
    </source>
</evidence>
<evidence type="ECO:0000313" key="4">
    <source>
        <dbReference type="Proteomes" id="UP001248581"/>
    </source>
</evidence>
<reference evidence="4" key="1">
    <citation type="submission" date="2023-09" db="EMBL/GenBank/DDBJ databases">
        <authorList>
            <person name="Li S."/>
            <person name="Li X."/>
            <person name="Zhang C."/>
            <person name="Zhao Z."/>
        </authorList>
    </citation>
    <scope>NUCLEOTIDE SEQUENCE [LARGE SCALE GENOMIC DNA]</scope>
    <source>
        <strain evidence="4">SQ345</strain>
    </source>
</reference>
<name>A0ABY9TI49_9GAMM</name>
<dbReference type="Pfam" id="PF07589">
    <property type="entry name" value="PEP-CTERM"/>
    <property type="match status" value="1"/>
</dbReference>
<protein>
    <submittedName>
        <fullName evidence="3">DUF642 domain-containing protein</fullName>
    </submittedName>
</protein>
<feature type="chain" id="PRO_5046016440" evidence="1">
    <location>
        <begin position="17"/>
        <end position="239"/>
    </location>
</feature>
<keyword evidence="4" id="KW-1185">Reference proteome</keyword>
<accession>A0ABY9TI49</accession>
<evidence type="ECO:0000256" key="1">
    <source>
        <dbReference type="SAM" id="SignalP"/>
    </source>
</evidence>
<dbReference type="EMBL" id="CP134146">
    <property type="protein sequence ID" value="WNC68440.1"/>
    <property type="molecule type" value="Genomic_DNA"/>
</dbReference>
<dbReference type="InterPro" id="IPR013424">
    <property type="entry name" value="Ice-binding_C"/>
</dbReference>
<proteinExistence type="predicted"/>
<dbReference type="Proteomes" id="UP001248581">
    <property type="component" value="Chromosome"/>
</dbReference>
<dbReference type="RefSeq" id="WP_348387596.1">
    <property type="nucleotide sequence ID" value="NZ_CP134146.1"/>
</dbReference>
<dbReference type="NCBIfam" id="TIGR02595">
    <property type="entry name" value="PEP_CTERM"/>
    <property type="match status" value="1"/>
</dbReference>
<dbReference type="Gene3D" id="2.60.120.260">
    <property type="entry name" value="Galactose-binding domain-like"/>
    <property type="match status" value="1"/>
</dbReference>
<feature type="domain" description="Ice-binding protein C-terminal" evidence="2">
    <location>
        <begin position="215"/>
        <end position="234"/>
    </location>
</feature>
<sequence length="239" mass="25769">MKIIKCFLLFSYIAIAAIINTATAGLIYSDATNLLINGSFEEPSIPGTSWRHYAADDVIGWESSAIVDSSGAEIKDGRIEIWNGLFGTPATHGDQLAELNAHPGQASDEYFSISQTFSTVLNSHYIFGFDYRARGNNDGRFMVEVINIGSPNIFTQIYSNTDKDAWTMFSSGFIGDGGSYTLKLTSLSAATDTTGHLLDAVYVGYDERVGPAGVPVPEPGTLLLFAIAILGLAVKYKNI</sequence>
<organism evidence="3 4">
    <name type="scientific">Thalassotalea nanhaiensis</name>
    <dbReference type="NCBI Taxonomy" id="3065648"/>
    <lineage>
        <taxon>Bacteria</taxon>
        <taxon>Pseudomonadati</taxon>
        <taxon>Pseudomonadota</taxon>
        <taxon>Gammaproteobacteria</taxon>
        <taxon>Alteromonadales</taxon>
        <taxon>Colwelliaceae</taxon>
        <taxon>Thalassotalea</taxon>
    </lineage>
</organism>
<gene>
    <name evidence="3" type="ORF">RI845_18215</name>
</gene>
<feature type="signal peptide" evidence="1">
    <location>
        <begin position="1"/>
        <end position="16"/>
    </location>
</feature>
<keyword evidence="1" id="KW-0732">Signal</keyword>